<organism evidence="5 6">
    <name type="scientific">Helcobacillus massiliensis</name>
    <dbReference type="NCBI Taxonomy" id="521392"/>
    <lineage>
        <taxon>Bacteria</taxon>
        <taxon>Bacillati</taxon>
        <taxon>Actinomycetota</taxon>
        <taxon>Actinomycetes</taxon>
        <taxon>Micrococcales</taxon>
        <taxon>Dermabacteraceae</taxon>
        <taxon>Helcobacillus</taxon>
    </lineage>
</organism>
<dbReference type="Gene3D" id="3.40.50.1820">
    <property type="entry name" value="alpha/beta hydrolase"/>
    <property type="match status" value="1"/>
</dbReference>
<feature type="domain" description="PET hydrolase/cutinase-like" evidence="4">
    <location>
        <begin position="33"/>
        <end position="276"/>
    </location>
</feature>
<dbReference type="RefSeq" id="WP_183375459.1">
    <property type="nucleotide sequence ID" value="NZ_CBCSFZ010000018.1"/>
</dbReference>
<dbReference type="PANTHER" id="PTHR22946:SF9">
    <property type="entry name" value="POLYKETIDE TRANSFERASE AF380"/>
    <property type="match status" value="1"/>
</dbReference>
<dbReference type="InterPro" id="IPR050261">
    <property type="entry name" value="FrsA_esterase"/>
</dbReference>
<evidence type="ECO:0000256" key="2">
    <source>
        <dbReference type="ARBA" id="ARBA00022801"/>
    </source>
</evidence>
<evidence type="ECO:0000313" key="6">
    <source>
        <dbReference type="Proteomes" id="UP000568050"/>
    </source>
</evidence>
<dbReference type="EMBL" id="JACHWP010000002">
    <property type="protein sequence ID" value="MBB3022859.1"/>
    <property type="molecule type" value="Genomic_DNA"/>
</dbReference>
<feature type="signal peptide" evidence="3">
    <location>
        <begin position="1"/>
        <end position="37"/>
    </location>
</feature>
<dbReference type="Pfam" id="PF12740">
    <property type="entry name" value="PETase"/>
    <property type="match status" value="1"/>
</dbReference>
<dbReference type="AlphaFoldDB" id="A0A839QVI4"/>
<accession>A0A839QVI4</accession>
<evidence type="ECO:0000256" key="1">
    <source>
        <dbReference type="ARBA" id="ARBA00008645"/>
    </source>
</evidence>
<reference evidence="5 6" key="1">
    <citation type="submission" date="2020-08" db="EMBL/GenBank/DDBJ databases">
        <title>Sequencing the genomes of 1000 actinobacteria strains.</title>
        <authorList>
            <person name="Klenk H.-P."/>
        </authorList>
    </citation>
    <scope>NUCLEOTIDE SEQUENCE [LARGE SCALE GENOMIC DNA]</scope>
    <source>
        <strain evidence="5 6">DSM 23040</strain>
    </source>
</reference>
<keyword evidence="6" id="KW-1185">Reference proteome</keyword>
<keyword evidence="3" id="KW-0732">Signal</keyword>
<evidence type="ECO:0000313" key="5">
    <source>
        <dbReference type="EMBL" id="MBB3022859.1"/>
    </source>
</evidence>
<evidence type="ECO:0000259" key="4">
    <source>
        <dbReference type="Pfam" id="PF12740"/>
    </source>
</evidence>
<name>A0A839QVI4_9MICO</name>
<proteinExistence type="inferred from homology"/>
<gene>
    <name evidence="5" type="ORF">FHX50_001142</name>
</gene>
<evidence type="ECO:0000256" key="3">
    <source>
        <dbReference type="SAM" id="SignalP"/>
    </source>
</evidence>
<dbReference type="InterPro" id="IPR041127">
    <property type="entry name" value="PET_hydrolase/cutinase-like"/>
</dbReference>
<feature type="chain" id="PRO_5032402657" evidence="3">
    <location>
        <begin position="38"/>
        <end position="287"/>
    </location>
</feature>
<comment type="similarity">
    <text evidence="1">Belongs to the AB hydrolase superfamily.</text>
</comment>
<dbReference type="InterPro" id="IPR029058">
    <property type="entry name" value="AB_hydrolase_fold"/>
</dbReference>
<protein>
    <submittedName>
        <fullName evidence="5">S-formylglutathione hydrolase FrmB</fullName>
    </submittedName>
</protein>
<dbReference type="GO" id="GO:0052689">
    <property type="term" value="F:carboxylic ester hydrolase activity"/>
    <property type="evidence" value="ECO:0007669"/>
    <property type="project" value="UniProtKB-ARBA"/>
</dbReference>
<dbReference type="SUPFAM" id="SSF53474">
    <property type="entry name" value="alpha/beta-Hydrolases"/>
    <property type="match status" value="1"/>
</dbReference>
<dbReference type="Proteomes" id="UP000568050">
    <property type="component" value="Unassembled WGS sequence"/>
</dbReference>
<keyword evidence="2 5" id="KW-0378">Hydrolase</keyword>
<dbReference type="PANTHER" id="PTHR22946">
    <property type="entry name" value="DIENELACTONE HYDROLASE DOMAIN-CONTAINING PROTEIN-RELATED"/>
    <property type="match status" value="1"/>
</dbReference>
<sequence length="287" mass="30419">MTRSSLLTTITSRTAAVLAAGALAFSGAALTPTAANAAEHGDAPTQESITKDGPYEVTSTKLKAGEFSGFGGGTLFYPANPKDGEKYGLVVAMPGFLEPGSVNEVTAKRLASHGFIVLQANTYTGFEQPQQRATMAVRAMESGLKHPAIQKIVDKDRTALIGHSMGGGGVLYAAQAREFDAVIAVHPWAQTGFPRVNEPTLVVGGMLDNVAPYAQYTLPIYGSLTGAKDRYLINHLTGTHWAGNVDDPALQGRMLSFMKVHVDGDERYAELLCQDALPSTTFRSPSC</sequence>
<comment type="caution">
    <text evidence="5">The sequence shown here is derived from an EMBL/GenBank/DDBJ whole genome shotgun (WGS) entry which is preliminary data.</text>
</comment>